<dbReference type="Gene3D" id="3.10.180.10">
    <property type="entry name" value="2,3-Dihydroxybiphenyl 1,2-Dioxygenase, domain 1"/>
    <property type="match status" value="1"/>
</dbReference>
<dbReference type="CDD" id="cd06587">
    <property type="entry name" value="VOC"/>
    <property type="match status" value="1"/>
</dbReference>
<protein>
    <submittedName>
        <fullName evidence="3">VOC family protein</fullName>
    </submittedName>
</protein>
<dbReference type="SUPFAM" id="SSF54593">
    <property type="entry name" value="Glyoxalase/Bleomycin resistance protein/Dihydroxybiphenyl dioxygenase"/>
    <property type="match status" value="1"/>
</dbReference>
<dbReference type="Pfam" id="PF00903">
    <property type="entry name" value="Glyoxalase"/>
    <property type="match status" value="1"/>
</dbReference>
<dbReference type="RefSeq" id="WP_220561642.1">
    <property type="nucleotide sequence ID" value="NZ_CP074133.1"/>
</dbReference>
<dbReference type="InterPro" id="IPR037523">
    <property type="entry name" value="VOC_core"/>
</dbReference>
<accession>A0ABX8BDW9</accession>
<reference evidence="3 4" key="1">
    <citation type="submission" date="2021-05" db="EMBL/GenBank/DDBJ databases">
        <title>Direct Submission.</title>
        <authorList>
            <person name="Li K."/>
            <person name="Gao J."/>
        </authorList>
    </citation>
    <scope>NUCLEOTIDE SEQUENCE [LARGE SCALE GENOMIC DNA]</scope>
    <source>
        <strain evidence="3 4">Mg02</strain>
    </source>
</reference>
<sequence>MASMTHLYAVLPVTDLEASLGWYTALFGRPADEVVGEETMWRVDEAAWVVVAAHPDRAGGGILTLGVTGLDRILARLTAHGAGHEPVETYGNGVRHAVARDPDGNSVSLAEAPPAESP</sequence>
<feature type="region of interest" description="Disordered" evidence="1">
    <location>
        <begin position="98"/>
        <end position="118"/>
    </location>
</feature>
<dbReference type="InterPro" id="IPR004360">
    <property type="entry name" value="Glyas_Fos-R_dOase_dom"/>
</dbReference>
<evidence type="ECO:0000256" key="1">
    <source>
        <dbReference type="SAM" id="MobiDB-lite"/>
    </source>
</evidence>
<proteinExistence type="predicted"/>
<organism evidence="3 4">
    <name type="scientific">Nocardiopsis changdeensis</name>
    <dbReference type="NCBI Taxonomy" id="2831969"/>
    <lineage>
        <taxon>Bacteria</taxon>
        <taxon>Bacillati</taxon>
        <taxon>Actinomycetota</taxon>
        <taxon>Actinomycetes</taxon>
        <taxon>Streptosporangiales</taxon>
        <taxon>Nocardiopsidaceae</taxon>
        <taxon>Nocardiopsis</taxon>
    </lineage>
</organism>
<dbReference type="InterPro" id="IPR029068">
    <property type="entry name" value="Glyas_Bleomycin-R_OHBP_Dase"/>
</dbReference>
<dbReference type="EMBL" id="CP074133">
    <property type="protein sequence ID" value="QUX20447.1"/>
    <property type="molecule type" value="Genomic_DNA"/>
</dbReference>
<name>A0ABX8BDW9_9ACTN</name>
<evidence type="ECO:0000313" key="4">
    <source>
        <dbReference type="Proteomes" id="UP000676079"/>
    </source>
</evidence>
<evidence type="ECO:0000313" key="3">
    <source>
        <dbReference type="EMBL" id="QUX20447.1"/>
    </source>
</evidence>
<dbReference type="PROSITE" id="PS51819">
    <property type="entry name" value="VOC"/>
    <property type="match status" value="1"/>
</dbReference>
<dbReference type="Proteomes" id="UP000676079">
    <property type="component" value="Chromosome"/>
</dbReference>
<feature type="domain" description="VOC" evidence="2">
    <location>
        <begin position="3"/>
        <end position="112"/>
    </location>
</feature>
<keyword evidence="4" id="KW-1185">Reference proteome</keyword>
<evidence type="ECO:0000259" key="2">
    <source>
        <dbReference type="PROSITE" id="PS51819"/>
    </source>
</evidence>
<gene>
    <name evidence="3" type="ORF">KGD84_18195</name>
</gene>